<proteinExistence type="predicted"/>
<feature type="compositionally biased region" description="Polar residues" evidence="1">
    <location>
        <begin position="358"/>
        <end position="375"/>
    </location>
</feature>
<feature type="region of interest" description="Disordered" evidence="1">
    <location>
        <begin position="233"/>
        <end position="255"/>
    </location>
</feature>
<feature type="region of interest" description="Disordered" evidence="1">
    <location>
        <begin position="355"/>
        <end position="387"/>
    </location>
</feature>
<gene>
    <name evidence="2" type="ORF">FQN60_013251</name>
</gene>
<dbReference type="EMBL" id="VOFY01000009">
    <property type="protein sequence ID" value="KAA8589886.1"/>
    <property type="molecule type" value="Genomic_DNA"/>
</dbReference>
<dbReference type="Proteomes" id="UP000327493">
    <property type="component" value="Chromosome 9"/>
</dbReference>
<feature type="non-terminal residue" evidence="2">
    <location>
        <position position="387"/>
    </location>
</feature>
<sequence length="387" mass="43134">MLFTVLYHAEALGCVSDCGQNERTLAEATAVLEWHTMAVKSSTSLSTIKMERKHHAAEADITEPSLTKALWLVLSHTALARLGSEAMLFPVWRTVLVLTPFFAQYHMMSPVSRQLTVDKMPVQSTSVTLLIMDQAKYPQRKTLAASSSRALTLHTRLQSGRSAREFSSLLSAFGLTEPELGLVRQQSRAAMLLHRDSGPRSESGLGSEVIWGAVRSIRGSWLCLDHQVSRYRGGGQADSSDDQAGERQQDESKVQVVDIGQDSRPPVWLTTGGRCIGELQNHADQSHQQATHQTPECTLRNTHTTFQNKCSCLLHSVTLKGHASPTERLTWEQCSADHPWHDDEEHWQHFEHHVASTVRPNSRPGQGRSPDTGSLNRRKASLRGRWQ</sequence>
<comment type="caution">
    <text evidence="2">The sequence shown here is derived from an EMBL/GenBank/DDBJ whole genome shotgun (WGS) entry which is preliminary data.</text>
</comment>
<evidence type="ECO:0000313" key="3">
    <source>
        <dbReference type="Proteomes" id="UP000327493"/>
    </source>
</evidence>
<organism evidence="2 3">
    <name type="scientific">Etheostoma spectabile</name>
    <name type="common">orangethroat darter</name>
    <dbReference type="NCBI Taxonomy" id="54343"/>
    <lineage>
        <taxon>Eukaryota</taxon>
        <taxon>Metazoa</taxon>
        <taxon>Chordata</taxon>
        <taxon>Craniata</taxon>
        <taxon>Vertebrata</taxon>
        <taxon>Euteleostomi</taxon>
        <taxon>Actinopterygii</taxon>
        <taxon>Neopterygii</taxon>
        <taxon>Teleostei</taxon>
        <taxon>Neoteleostei</taxon>
        <taxon>Acanthomorphata</taxon>
        <taxon>Eupercaria</taxon>
        <taxon>Perciformes</taxon>
        <taxon>Percoidei</taxon>
        <taxon>Percidae</taxon>
        <taxon>Etheostomatinae</taxon>
        <taxon>Etheostoma</taxon>
    </lineage>
</organism>
<reference evidence="2 3" key="1">
    <citation type="submission" date="2019-08" db="EMBL/GenBank/DDBJ databases">
        <title>A chromosome-level genome assembly, high-density linkage maps, and genome scans reveal the genomic architecture of hybrid incompatibilities underlying speciation via character displacement in darters (Percidae: Etheostominae).</title>
        <authorList>
            <person name="Moran R.L."/>
            <person name="Catchen J.M."/>
            <person name="Fuller R.C."/>
        </authorList>
    </citation>
    <scope>NUCLEOTIDE SEQUENCE [LARGE SCALE GENOMIC DNA]</scope>
    <source>
        <strain evidence="2">EspeVRDwgs_2016</strain>
        <tissue evidence="2">Muscle</tissue>
    </source>
</reference>
<dbReference type="AlphaFoldDB" id="A0A5J5DB59"/>
<feature type="compositionally biased region" description="Basic and acidic residues" evidence="1">
    <location>
        <begin position="244"/>
        <end position="253"/>
    </location>
</feature>
<name>A0A5J5DB59_9PERO</name>
<feature type="compositionally biased region" description="Basic residues" evidence="1">
    <location>
        <begin position="376"/>
        <end position="387"/>
    </location>
</feature>
<accession>A0A5J5DB59</accession>
<keyword evidence="3" id="KW-1185">Reference proteome</keyword>
<evidence type="ECO:0000313" key="2">
    <source>
        <dbReference type="EMBL" id="KAA8589886.1"/>
    </source>
</evidence>
<evidence type="ECO:0000256" key="1">
    <source>
        <dbReference type="SAM" id="MobiDB-lite"/>
    </source>
</evidence>
<protein>
    <submittedName>
        <fullName evidence="2">Uncharacterized protein</fullName>
    </submittedName>
</protein>